<feature type="active site" description="Proton acceptor" evidence="10">
    <location>
        <position position="331"/>
    </location>
</feature>
<dbReference type="UniPathway" id="UPA00061">
    <property type="reaction ID" value="UER00516"/>
</dbReference>
<reference evidence="12" key="1">
    <citation type="submission" date="2017-09" db="EMBL/GenBank/DDBJ databases">
        <title>Depth-based differentiation of microbial function through sediment-hosted aquifers and enrichment of novel symbionts in the deep terrestrial subsurface.</title>
        <authorList>
            <person name="Probst A.J."/>
            <person name="Ladd B."/>
            <person name="Jarett J.K."/>
            <person name="Geller-Mcgrath D.E."/>
            <person name="Sieber C.M.K."/>
            <person name="Emerson J.B."/>
            <person name="Anantharaman K."/>
            <person name="Thomas B.C."/>
            <person name="Malmstrom R."/>
            <person name="Stieglmeier M."/>
            <person name="Klingl A."/>
            <person name="Woyke T."/>
            <person name="Ryan C.M."/>
            <person name="Banfield J.F."/>
        </authorList>
    </citation>
    <scope>NUCLEOTIDE SEQUENCE [LARGE SCALE GENOMIC DNA]</scope>
</reference>
<evidence type="ECO:0000256" key="2">
    <source>
        <dbReference type="ARBA" id="ARBA00007110"/>
    </source>
</evidence>
<dbReference type="NCBIfam" id="NF000996">
    <property type="entry name" value="PRK00105.1"/>
    <property type="match status" value="1"/>
</dbReference>
<proteinExistence type="inferred from homology"/>
<sequence>MERIREIVERIKPVDQRLMEKTQKRLDNLTKPIGSMGKLEEFAKRITGITRKDNPSLEKKAIFTFAADHGVAEEGVSAYPSEVTAQMVNNFLSGGAGINVLARHLGARVVVVDMGVKEDCHVVRFKEWTPRNDTSCQLKIKKINYGTRNITREPAMTKKEAIASILAGAEVFEEEHKKNGIDIIGIGEMGIGNTTAASSILAAITRARVEDVTGRGTGIDDKQLKNKIKVIKKALMLNQPDPANPIDVLTKVGGYEIGGLAGVVLMAAANKVPVVMDGFISTVSALIATQLAPLVKDYLFASHNSVEIGHKIALKAVGQRPMFDLEMRLGEGTGAALAINIIEAGVKILEQMASFAEAGVSEKIRNHRKIM</sequence>
<keyword evidence="5 10" id="KW-0169">Cobalamin biosynthesis</keyword>
<dbReference type="Pfam" id="PF02277">
    <property type="entry name" value="DBI_PRT"/>
    <property type="match status" value="1"/>
</dbReference>
<dbReference type="CDD" id="cd02439">
    <property type="entry name" value="DMB-PRT_CobT"/>
    <property type="match status" value="1"/>
</dbReference>
<evidence type="ECO:0000256" key="7">
    <source>
        <dbReference type="ARBA" id="ARBA00022679"/>
    </source>
</evidence>
<evidence type="ECO:0000256" key="8">
    <source>
        <dbReference type="ARBA" id="ARBA00030686"/>
    </source>
</evidence>
<dbReference type="InterPro" id="IPR023195">
    <property type="entry name" value="Nict_dMeBzImd_PRibTrfase_N"/>
</dbReference>
<dbReference type="InterPro" id="IPR003200">
    <property type="entry name" value="Nict_dMeBzImd_PRibTrfase"/>
</dbReference>
<evidence type="ECO:0000256" key="3">
    <source>
        <dbReference type="ARBA" id="ARBA00011991"/>
    </source>
</evidence>
<comment type="catalytic activity">
    <reaction evidence="9 10">
        <text>5,6-dimethylbenzimidazole + nicotinate beta-D-ribonucleotide = alpha-ribazole 5'-phosphate + nicotinate + H(+)</text>
        <dbReference type="Rhea" id="RHEA:11196"/>
        <dbReference type="ChEBI" id="CHEBI:15378"/>
        <dbReference type="ChEBI" id="CHEBI:15890"/>
        <dbReference type="ChEBI" id="CHEBI:32544"/>
        <dbReference type="ChEBI" id="CHEBI:57502"/>
        <dbReference type="ChEBI" id="CHEBI:57918"/>
        <dbReference type="EC" id="2.4.2.21"/>
    </reaction>
</comment>
<evidence type="ECO:0000256" key="1">
    <source>
        <dbReference type="ARBA" id="ARBA00005049"/>
    </source>
</evidence>
<evidence type="ECO:0000256" key="4">
    <source>
        <dbReference type="ARBA" id="ARBA00015486"/>
    </source>
</evidence>
<dbReference type="GO" id="GO:0009236">
    <property type="term" value="P:cobalamin biosynthetic process"/>
    <property type="evidence" value="ECO:0007669"/>
    <property type="project" value="UniProtKB-UniRule"/>
</dbReference>
<comment type="function">
    <text evidence="10">Catalyzes the synthesis of alpha-ribazole-5'-phosphate from nicotinate mononucleotide (NAMN) and 5,6-dimethylbenzimidazole (DMB).</text>
</comment>
<dbReference type="NCBIfam" id="TIGR03160">
    <property type="entry name" value="cobT_DBIPRT"/>
    <property type="match status" value="1"/>
</dbReference>
<dbReference type="Gene3D" id="3.40.50.10210">
    <property type="match status" value="1"/>
</dbReference>
<dbReference type="GO" id="GO:0008939">
    <property type="term" value="F:nicotinate-nucleotide-dimethylbenzimidazole phosphoribosyltransferase activity"/>
    <property type="evidence" value="ECO:0007669"/>
    <property type="project" value="UniProtKB-UniRule"/>
</dbReference>
<keyword evidence="7 10" id="KW-0808">Transferase</keyword>
<evidence type="ECO:0000256" key="10">
    <source>
        <dbReference type="HAMAP-Rule" id="MF_00230"/>
    </source>
</evidence>
<dbReference type="Proteomes" id="UP000229213">
    <property type="component" value="Unassembled WGS sequence"/>
</dbReference>
<name>A0A2M7YFK2_9BACT</name>
<dbReference type="InterPro" id="IPR017846">
    <property type="entry name" value="Nict_dMeBzImd_PRibTrfase_bact"/>
</dbReference>
<comment type="similarity">
    <text evidence="2 10">Belongs to the CobT family.</text>
</comment>
<dbReference type="PANTHER" id="PTHR43463">
    <property type="entry name" value="NICOTINATE-NUCLEOTIDE--DIMETHYLBENZIMIDAZOLE PHOSPHORIBOSYLTRANSFERASE"/>
    <property type="match status" value="1"/>
</dbReference>
<dbReference type="AlphaFoldDB" id="A0A2M7YFK2"/>
<comment type="caution">
    <text evidence="11">The sequence shown here is derived from an EMBL/GenBank/DDBJ whole genome shotgun (WGS) entry which is preliminary data.</text>
</comment>
<dbReference type="FunFam" id="3.40.50.10210:FF:000001">
    <property type="entry name" value="Nicotinate-nucleotide--dimethylbenzimidazole phosphoribosyltransferase"/>
    <property type="match status" value="1"/>
</dbReference>
<dbReference type="SUPFAM" id="SSF52733">
    <property type="entry name" value="Nicotinate mononucleotide:5,6-dimethylbenzimidazole phosphoribosyltransferase (CobT)"/>
    <property type="match status" value="1"/>
</dbReference>
<evidence type="ECO:0000313" key="11">
    <source>
        <dbReference type="EMBL" id="PJA61750.1"/>
    </source>
</evidence>
<evidence type="ECO:0000256" key="5">
    <source>
        <dbReference type="ARBA" id="ARBA00022573"/>
    </source>
</evidence>
<protein>
    <recommendedName>
        <fullName evidence="4 10">Nicotinate-nucleotide--dimethylbenzimidazole phosphoribosyltransferase</fullName>
        <shortName evidence="10">NN:DBI PRT</shortName>
        <ecNumber evidence="3 10">2.4.2.21</ecNumber>
    </recommendedName>
    <alternativeName>
        <fullName evidence="8 10">N(1)-alpha-phosphoribosyltransferase</fullName>
    </alternativeName>
</protein>
<dbReference type="InterPro" id="IPR036087">
    <property type="entry name" value="Nict_dMeBzImd_PRibTrfase_sf"/>
</dbReference>
<gene>
    <name evidence="10 11" type="primary">cobT</name>
    <name evidence="11" type="ORF">CO162_04675</name>
</gene>
<dbReference type="Gene3D" id="1.10.1610.10">
    <property type="match status" value="1"/>
</dbReference>
<evidence type="ECO:0000313" key="12">
    <source>
        <dbReference type="Proteomes" id="UP000229213"/>
    </source>
</evidence>
<dbReference type="PANTHER" id="PTHR43463:SF1">
    <property type="entry name" value="NICOTINATE-NUCLEOTIDE--DIMETHYLBENZIMIDAZOLE PHOSPHORIBOSYLTRANSFERASE"/>
    <property type="match status" value="1"/>
</dbReference>
<dbReference type="EMBL" id="PFWI01000166">
    <property type="protein sequence ID" value="PJA61750.1"/>
    <property type="molecule type" value="Genomic_DNA"/>
</dbReference>
<dbReference type="EC" id="2.4.2.21" evidence="3 10"/>
<evidence type="ECO:0000256" key="9">
    <source>
        <dbReference type="ARBA" id="ARBA00047340"/>
    </source>
</evidence>
<keyword evidence="6 10" id="KW-0328">Glycosyltransferase</keyword>
<comment type="pathway">
    <text evidence="1 10">Nucleoside biosynthesis; alpha-ribazole biosynthesis; alpha-ribazole from 5,6-dimethylbenzimidazole: step 1/2.</text>
</comment>
<evidence type="ECO:0000256" key="6">
    <source>
        <dbReference type="ARBA" id="ARBA00022676"/>
    </source>
</evidence>
<dbReference type="HAMAP" id="MF_00230">
    <property type="entry name" value="CobT"/>
    <property type="match status" value="1"/>
</dbReference>
<organism evidence="11 12">
    <name type="scientific">bacterium (Candidatus Ratteibacteria) CG_4_9_14_3_um_filter_41_21</name>
    <dbReference type="NCBI Taxonomy" id="2014289"/>
    <lineage>
        <taxon>Bacteria</taxon>
        <taxon>Candidatus Ratteibacteria</taxon>
    </lineage>
</organism>
<accession>A0A2M7YFK2</accession>